<proteinExistence type="predicted"/>
<evidence type="ECO:0008006" key="4">
    <source>
        <dbReference type="Google" id="ProtNLM"/>
    </source>
</evidence>
<accession>A0A7Z7IZF8</accession>
<evidence type="ECO:0000313" key="3">
    <source>
        <dbReference type="Proteomes" id="UP000234345"/>
    </source>
</evidence>
<name>A0A7Z7IZF8_XANCH</name>
<feature type="transmembrane region" description="Helical" evidence="1">
    <location>
        <begin position="36"/>
        <end position="57"/>
    </location>
</feature>
<organism evidence="2 3">
    <name type="scientific">Xanthomonas campestris pv. phaseoli</name>
    <dbReference type="NCBI Taxonomy" id="317013"/>
    <lineage>
        <taxon>Bacteria</taxon>
        <taxon>Pseudomonadati</taxon>
        <taxon>Pseudomonadota</taxon>
        <taxon>Gammaproteobacteria</taxon>
        <taxon>Lysobacterales</taxon>
        <taxon>Lysobacteraceae</taxon>
        <taxon>Xanthomonas</taxon>
    </lineage>
</organism>
<evidence type="ECO:0000313" key="2">
    <source>
        <dbReference type="EMBL" id="SOO24454.1"/>
    </source>
</evidence>
<reference evidence="2 3" key="1">
    <citation type="submission" date="2017-10" db="EMBL/GenBank/DDBJ databases">
        <authorList>
            <person name="Regsiter A."/>
            <person name="William W."/>
        </authorList>
    </citation>
    <scope>NUCLEOTIDE SEQUENCE [LARGE SCALE GENOMIC DNA]</scope>
    <source>
        <strain evidence="2 3">CFBP6991</strain>
    </source>
</reference>
<comment type="caution">
    <text evidence="2">The sequence shown here is derived from an EMBL/GenBank/DDBJ whole genome shotgun (WGS) entry which is preliminary data.</text>
</comment>
<keyword evidence="1" id="KW-1133">Transmembrane helix</keyword>
<sequence>MPQRVGWHGGCIATVSRQVATVTSTTKRRRQRAQRIALHFVLTASWMLLLGSEYWSIHEERATALRSAQAQSLNLANSLAQHASDTLSIADAVLSGLVSRVEHNQGSSAARSAMHEFLVHEARRSDRLHGIFIYAADGSWVSSSLDSTPPGRTTTPTAPISNTTATIATPCRWSARPCKAVRTAPGC</sequence>
<dbReference type="AlphaFoldDB" id="A0A7Z7IZF8"/>
<dbReference type="EMBL" id="OCZC01000062">
    <property type="protein sequence ID" value="SOO24454.1"/>
    <property type="molecule type" value="Genomic_DNA"/>
</dbReference>
<gene>
    <name evidence="2" type="ORF">XFF6991_360067</name>
</gene>
<dbReference type="Gene3D" id="3.30.450.20">
    <property type="entry name" value="PAS domain"/>
    <property type="match status" value="1"/>
</dbReference>
<protein>
    <recommendedName>
        <fullName evidence="4">Signal transduction protein</fullName>
    </recommendedName>
</protein>
<evidence type="ECO:0000256" key="1">
    <source>
        <dbReference type="SAM" id="Phobius"/>
    </source>
</evidence>
<dbReference type="Proteomes" id="UP000234345">
    <property type="component" value="Unassembled WGS sequence"/>
</dbReference>
<keyword evidence="1" id="KW-0472">Membrane</keyword>
<keyword evidence="1" id="KW-0812">Transmembrane</keyword>